<evidence type="ECO:0000313" key="2">
    <source>
        <dbReference type="EMBL" id="CAI9569950.1"/>
    </source>
</evidence>
<protein>
    <submittedName>
        <fullName evidence="2">Uncharacterized protein</fullName>
    </submittedName>
</protein>
<feature type="region of interest" description="Disordered" evidence="1">
    <location>
        <begin position="1"/>
        <end position="67"/>
    </location>
</feature>
<name>A0ABN9DBJ2_9NEOB</name>
<reference evidence="2" key="1">
    <citation type="submission" date="2023-05" db="EMBL/GenBank/DDBJ databases">
        <authorList>
            <person name="Stuckert A."/>
        </authorList>
    </citation>
    <scope>NUCLEOTIDE SEQUENCE</scope>
</reference>
<evidence type="ECO:0000313" key="4">
    <source>
        <dbReference type="Proteomes" id="UP001162483"/>
    </source>
</evidence>
<gene>
    <name evidence="3" type="ORF">SPARVUS_LOCUS10151778</name>
    <name evidence="2" type="ORF">SPARVUS_LOCUS7022477</name>
</gene>
<evidence type="ECO:0000256" key="1">
    <source>
        <dbReference type="SAM" id="MobiDB-lite"/>
    </source>
</evidence>
<comment type="caution">
    <text evidence="2">The sequence shown here is derived from an EMBL/GenBank/DDBJ whole genome shotgun (WGS) entry which is preliminary data.</text>
</comment>
<organism evidence="2 4">
    <name type="scientific">Staurois parvus</name>
    <dbReference type="NCBI Taxonomy" id="386267"/>
    <lineage>
        <taxon>Eukaryota</taxon>
        <taxon>Metazoa</taxon>
        <taxon>Chordata</taxon>
        <taxon>Craniata</taxon>
        <taxon>Vertebrata</taxon>
        <taxon>Euteleostomi</taxon>
        <taxon>Amphibia</taxon>
        <taxon>Batrachia</taxon>
        <taxon>Anura</taxon>
        <taxon>Neobatrachia</taxon>
        <taxon>Ranoidea</taxon>
        <taxon>Ranidae</taxon>
        <taxon>Staurois</taxon>
    </lineage>
</organism>
<dbReference type="Proteomes" id="UP001162483">
    <property type="component" value="Unassembled WGS sequence"/>
</dbReference>
<dbReference type="EMBL" id="CATNWA010015629">
    <property type="protein sequence ID" value="CAI9585221.1"/>
    <property type="molecule type" value="Genomic_DNA"/>
</dbReference>
<keyword evidence="4" id="KW-1185">Reference proteome</keyword>
<proteinExistence type="predicted"/>
<evidence type="ECO:0000313" key="3">
    <source>
        <dbReference type="EMBL" id="CAI9585221.1"/>
    </source>
</evidence>
<sequence>ASVVRQAGSISIGQVGTGGASGDWSGSQARDQNRDGQERAGIRAGEVSSGSETGCRTETGYRAQDKHTPRQSLWVWPSLKYPSIISYRC</sequence>
<feature type="compositionally biased region" description="Basic and acidic residues" evidence="1">
    <location>
        <begin position="31"/>
        <end position="41"/>
    </location>
</feature>
<feature type="non-terminal residue" evidence="2">
    <location>
        <position position="1"/>
    </location>
</feature>
<dbReference type="EMBL" id="CATNWA010014283">
    <property type="protein sequence ID" value="CAI9569950.1"/>
    <property type="molecule type" value="Genomic_DNA"/>
</dbReference>
<accession>A0ABN9DBJ2</accession>